<keyword evidence="10" id="KW-1185">Reference proteome</keyword>
<evidence type="ECO:0000256" key="1">
    <source>
        <dbReference type="ARBA" id="ARBA00004651"/>
    </source>
</evidence>
<feature type="transmembrane region" description="Helical" evidence="7">
    <location>
        <begin position="270"/>
        <end position="287"/>
    </location>
</feature>
<organism evidence="9 10">
    <name type="scientific">Lutibacter agarilyticus</name>
    <dbReference type="NCBI Taxonomy" id="1109740"/>
    <lineage>
        <taxon>Bacteria</taxon>
        <taxon>Pseudomonadati</taxon>
        <taxon>Bacteroidota</taxon>
        <taxon>Flavobacteriia</taxon>
        <taxon>Flavobacteriales</taxon>
        <taxon>Flavobacteriaceae</taxon>
        <taxon>Lutibacter</taxon>
    </lineage>
</organism>
<dbReference type="InterPro" id="IPR016047">
    <property type="entry name" value="M23ase_b-sheet_dom"/>
</dbReference>
<evidence type="ECO:0000256" key="7">
    <source>
        <dbReference type="SAM" id="Phobius"/>
    </source>
</evidence>
<dbReference type="RefSeq" id="WP_089379921.1">
    <property type="nucleotide sequence ID" value="NZ_FZNT01000001.1"/>
</dbReference>
<dbReference type="InterPro" id="IPR004937">
    <property type="entry name" value="Urea_transporter"/>
</dbReference>
<feature type="transmembrane region" description="Helical" evidence="7">
    <location>
        <begin position="187"/>
        <end position="211"/>
    </location>
</feature>
<evidence type="ECO:0000256" key="5">
    <source>
        <dbReference type="ARBA" id="ARBA00022989"/>
    </source>
</evidence>
<dbReference type="Proteomes" id="UP000198384">
    <property type="component" value="Unassembled WGS sequence"/>
</dbReference>
<feature type="transmembrane region" description="Helical" evidence="7">
    <location>
        <begin position="244"/>
        <end position="263"/>
    </location>
</feature>
<feature type="transmembrane region" description="Helical" evidence="7">
    <location>
        <begin position="293"/>
        <end position="314"/>
    </location>
</feature>
<dbReference type="SUPFAM" id="SSF51261">
    <property type="entry name" value="Duplicated hybrid motif"/>
    <property type="match status" value="1"/>
</dbReference>
<dbReference type="EMBL" id="FZNT01000001">
    <property type="protein sequence ID" value="SNR32311.1"/>
    <property type="molecule type" value="Genomic_DNA"/>
</dbReference>
<protein>
    <submittedName>
        <fullName evidence="9">Urea transporter</fullName>
    </submittedName>
</protein>
<sequence length="736" mass="83547">MNIKFNNNSTFIWKAILKSYAQVFFSDSKLFAGILLLVSFLDWWTGVCGLTAIIIAISLAKIFEYDEATIQKGLFSFNSLLVGLGIGTYFSPGLEVLFLLVIGSALAFFITVILIGVFAKYGLPFLSLPFLVAIWVLMLSFPAFTNIDLNSEALFPSNMFYKIGGNPLVIFMNLLDNIFLDTSFGTYFLSLGAIFFQFNILAGILIAIGLLVHSRVHFLFSLIGFFVAYWFYSFLGLYTGSLNYTYYGFNFILSAIAIGGYFLIPSRQSLLWSIFLIPVLVVVTIGSDRLFALFELSVFSLPFNLVLIGILYAFKIRFDQTKPPNLTYIQQRNPETNAYLFDSQSNKEYAAFVNSIRLPFMGKWFINQGHNGAYTHKGFYQFAWDFIIKDEHTKLEFLNDGFVVSDYYCFGKPVISPAEGVVVAVVNTVEDNEIGIANTKQNWGNTVVIKHNTYLYSKLSHLQKNSIKVVVGESVYEGQELGKCGNSGRSPYPHLHFQLQASSKIGSPALFYPLEDFIVENETGKQDYIQKGIPLENCAVSNINASTLLFDAFRWNPGDEFTIEIQNEKSEVKLYEIESKIDIYNQSFLVCKKTGAKLYYINNNKTFDIVNYIGSQKSPLAIFYKSLYKVVFTEQTELTINSRFPIHHLYNSSIRIVQDFLVPFGIFLKGKYQLNYKKSEMLFNQKEAELNSVITGNNNKKLFSAEITIAKNKEISCICKQPNKNKIHLKWAKKQD</sequence>
<dbReference type="Gene3D" id="1.10.3430.10">
    <property type="entry name" value="Ammonium transporter AmtB like domains"/>
    <property type="match status" value="1"/>
</dbReference>
<dbReference type="GO" id="GO:0015204">
    <property type="term" value="F:urea transmembrane transporter activity"/>
    <property type="evidence" value="ECO:0007669"/>
    <property type="project" value="InterPro"/>
</dbReference>
<evidence type="ECO:0000256" key="6">
    <source>
        <dbReference type="ARBA" id="ARBA00023136"/>
    </source>
</evidence>
<feature type="transmembrane region" description="Helical" evidence="7">
    <location>
        <begin position="125"/>
        <end position="144"/>
    </location>
</feature>
<evidence type="ECO:0000256" key="2">
    <source>
        <dbReference type="ARBA" id="ARBA00005914"/>
    </source>
</evidence>
<dbReference type="Pfam" id="PF03253">
    <property type="entry name" value="UT"/>
    <property type="match status" value="1"/>
</dbReference>
<keyword evidence="5 7" id="KW-1133">Transmembrane helix</keyword>
<comment type="subcellular location">
    <subcellularLocation>
        <location evidence="1">Cell membrane</location>
        <topology evidence="1">Multi-pass membrane protein</topology>
    </subcellularLocation>
</comment>
<gene>
    <name evidence="9" type="ORF">SAMN06265371_101257</name>
</gene>
<dbReference type="Pfam" id="PF01551">
    <property type="entry name" value="Peptidase_M23"/>
    <property type="match status" value="1"/>
</dbReference>
<evidence type="ECO:0000259" key="8">
    <source>
        <dbReference type="Pfam" id="PF01551"/>
    </source>
</evidence>
<dbReference type="AlphaFoldDB" id="A0A238VDN3"/>
<dbReference type="PANTHER" id="PTHR10464">
    <property type="entry name" value="UREA TRANSPORTER"/>
    <property type="match status" value="1"/>
</dbReference>
<feature type="transmembrane region" description="Helical" evidence="7">
    <location>
        <begin position="30"/>
        <end position="60"/>
    </location>
</feature>
<dbReference type="InterPro" id="IPR029020">
    <property type="entry name" value="Ammonium/urea_transptr"/>
</dbReference>
<dbReference type="Gene3D" id="2.70.70.10">
    <property type="entry name" value="Glucose Permease (Domain IIA)"/>
    <property type="match status" value="1"/>
</dbReference>
<dbReference type="CDD" id="cd12797">
    <property type="entry name" value="M23_peptidase"/>
    <property type="match status" value="1"/>
</dbReference>
<keyword evidence="4 7" id="KW-0812">Transmembrane</keyword>
<proteinExistence type="inferred from homology"/>
<feature type="domain" description="M23ase beta-sheet core" evidence="8">
    <location>
        <begin position="411"/>
        <end position="502"/>
    </location>
</feature>
<comment type="similarity">
    <text evidence="2">Belongs to the urea transporter family.</text>
</comment>
<accession>A0A238VDN3</accession>
<feature type="transmembrane region" description="Helical" evidence="7">
    <location>
        <begin position="72"/>
        <end position="90"/>
    </location>
</feature>
<reference evidence="9 10" key="1">
    <citation type="submission" date="2017-06" db="EMBL/GenBank/DDBJ databases">
        <authorList>
            <person name="Kim H.J."/>
            <person name="Triplett B.A."/>
        </authorList>
    </citation>
    <scope>NUCLEOTIDE SEQUENCE [LARGE SCALE GENOMIC DNA]</scope>
    <source>
        <strain evidence="9 10">DSM 29150</strain>
    </source>
</reference>
<dbReference type="GO" id="GO:0005886">
    <property type="term" value="C:plasma membrane"/>
    <property type="evidence" value="ECO:0007669"/>
    <property type="project" value="UniProtKB-SubCell"/>
</dbReference>
<evidence type="ECO:0000313" key="9">
    <source>
        <dbReference type="EMBL" id="SNR32311.1"/>
    </source>
</evidence>
<keyword evidence="6 7" id="KW-0472">Membrane</keyword>
<dbReference type="InterPro" id="IPR011055">
    <property type="entry name" value="Dup_hybrid_motif"/>
</dbReference>
<feature type="transmembrane region" description="Helical" evidence="7">
    <location>
        <begin position="218"/>
        <end position="238"/>
    </location>
</feature>
<dbReference type="PANTHER" id="PTHR10464:SF4">
    <property type="entry name" value="UREA TRANSPORTER"/>
    <property type="match status" value="1"/>
</dbReference>
<evidence type="ECO:0000256" key="4">
    <source>
        <dbReference type="ARBA" id="ARBA00022692"/>
    </source>
</evidence>
<feature type="transmembrane region" description="Helical" evidence="7">
    <location>
        <begin position="96"/>
        <end position="118"/>
    </location>
</feature>
<name>A0A238VDN3_9FLAO</name>
<evidence type="ECO:0000256" key="3">
    <source>
        <dbReference type="ARBA" id="ARBA00022475"/>
    </source>
</evidence>
<keyword evidence="3" id="KW-1003">Cell membrane</keyword>
<evidence type="ECO:0000313" key="10">
    <source>
        <dbReference type="Proteomes" id="UP000198384"/>
    </source>
</evidence>
<dbReference type="OrthoDB" id="9809488at2"/>